<feature type="compositionally biased region" description="Pro residues" evidence="1">
    <location>
        <begin position="92"/>
        <end position="109"/>
    </location>
</feature>
<name>A0A8H6T5E4_9AGAR</name>
<feature type="region of interest" description="Disordered" evidence="1">
    <location>
        <begin position="567"/>
        <end position="591"/>
    </location>
</feature>
<dbReference type="AlphaFoldDB" id="A0A8H6T5E4"/>
<organism evidence="2 3">
    <name type="scientific">Mycena indigotica</name>
    <dbReference type="NCBI Taxonomy" id="2126181"/>
    <lineage>
        <taxon>Eukaryota</taxon>
        <taxon>Fungi</taxon>
        <taxon>Dikarya</taxon>
        <taxon>Basidiomycota</taxon>
        <taxon>Agaricomycotina</taxon>
        <taxon>Agaricomycetes</taxon>
        <taxon>Agaricomycetidae</taxon>
        <taxon>Agaricales</taxon>
        <taxon>Marasmiineae</taxon>
        <taxon>Mycenaceae</taxon>
        <taxon>Mycena</taxon>
    </lineage>
</organism>
<proteinExistence type="predicted"/>
<evidence type="ECO:0000313" key="3">
    <source>
        <dbReference type="Proteomes" id="UP000636479"/>
    </source>
</evidence>
<feature type="compositionally biased region" description="Low complexity" evidence="1">
    <location>
        <begin position="502"/>
        <end position="523"/>
    </location>
</feature>
<evidence type="ECO:0000313" key="2">
    <source>
        <dbReference type="EMBL" id="KAF7312103.1"/>
    </source>
</evidence>
<dbReference type="RefSeq" id="XP_037224211.1">
    <property type="nucleotide sequence ID" value="XM_037359116.1"/>
</dbReference>
<evidence type="ECO:0000256" key="1">
    <source>
        <dbReference type="SAM" id="MobiDB-lite"/>
    </source>
</evidence>
<feature type="region of interest" description="Disordered" evidence="1">
    <location>
        <begin position="437"/>
        <end position="480"/>
    </location>
</feature>
<feature type="compositionally biased region" description="Low complexity" evidence="1">
    <location>
        <begin position="59"/>
        <end position="73"/>
    </location>
</feature>
<reference evidence="2" key="1">
    <citation type="submission" date="2020-05" db="EMBL/GenBank/DDBJ databases">
        <title>Mycena genomes resolve the evolution of fungal bioluminescence.</title>
        <authorList>
            <person name="Tsai I.J."/>
        </authorList>
    </citation>
    <scope>NUCLEOTIDE SEQUENCE</scope>
    <source>
        <strain evidence="2">171206Taipei</strain>
    </source>
</reference>
<keyword evidence="3" id="KW-1185">Reference proteome</keyword>
<sequence length="591" mass="65055">MPHSPLLPEPFNISQRRTQEPIEIIDVDSFESPVRPSPRRQPDGPAEVIEILDSDEETSGPSTSNSQSSFSGSVNHVRRSGARVRLRDLLSPSPPPFQFDHVPPVPPLPRHYSQYAAMPPRRRPNRVQSPSSTLEGSSRVPAPIRPVSDPFIVDLSSSPPPNERVSPEQDIIQPAARARHNPPMGFGGALISSNNARQAADRLVRQQRMERRLAGGRVAPIVAGGSNIRPPHRDNNNTGFMGRLAQMNPFRWGGVDDEPLNQIDYITLAQPRDPRARGDADLALDLLLEDQGEEILSLGERFMRYVHPNARRWRPDGQEPIEEPYKQAYTHPARAEPGFVFDFEPSEIVPASETSKGKGKQVVIDVDALESSSKGKLDALLVCARCLDPLFLRSDGVVDGGEEETRRRRLWGLRCGHVLDGKCIEELWRPSTEATVNALANGPDSKGNAPSEDVMEDDEANPRSDDESDGAGDLIPTNPIRGRLRSAGAVLGVFPVAPRSLRPMQQQTPQPTRVPRGRATTTRGRGKGKRARRSTRVSVIQDRFEWTCPVAGCGRIHVSEKVDGVWGPPGPEVRRGRNEGDVNSGPIGMFL</sequence>
<accession>A0A8H6T5E4</accession>
<protein>
    <submittedName>
        <fullName evidence="2">Uncharacterized protein</fullName>
    </submittedName>
</protein>
<dbReference type="GeneID" id="59341632"/>
<comment type="caution">
    <text evidence="2">The sequence shown here is derived from an EMBL/GenBank/DDBJ whole genome shotgun (WGS) entry which is preliminary data.</text>
</comment>
<feature type="region of interest" description="Disordered" evidence="1">
    <location>
        <begin position="1"/>
        <end position="167"/>
    </location>
</feature>
<feature type="compositionally biased region" description="Polar residues" evidence="1">
    <location>
        <begin position="126"/>
        <end position="136"/>
    </location>
</feature>
<dbReference type="EMBL" id="JACAZF010000002">
    <property type="protein sequence ID" value="KAF7312103.1"/>
    <property type="molecule type" value="Genomic_DNA"/>
</dbReference>
<dbReference type="Proteomes" id="UP000636479">
    <property type="component" value="Unassembled WGS sequence"/>
</dbReference>
<feature type="region of interest" description="Disordered" evidence="1">
    <location>
        <begin position="502"/>
        <end position="536"/>
    </location>
</feature>
<feature type="compositionally biased region" description="Basic residues" evidence="1">
    <location>
        <begin position="524"/>
        <end position="535"/>
    </location>
</feature>
<gene>
    <name evidence="2" type="ORF">MIND_00222600</name>
</gene>
<dbReference type="OrthoDB" id="2507647at2759"/>